<keyword evidence="8" id="KW-1185">Reference proteome</keyword>
<dbReference type="InterPro" id="IPR000571">
    <property type="entry name" value="Znf_CCCH"/>
</dbReference>
<evidence type="ECO:0000256" key="2">
    <source>
        <dbReference type="PROSITE-ProRule" id="PRU00176"/>
    </source>
</evidence>
<feature type="compositionally biased region" description="Basic and acidic residues" evidence="4">
    <location>
        <begin position="547"/>
        <end position="566"/>
    </location>
</feature>
<feature type="region of interest" description="Disordered" evidence="4">
    <location>
        <begin position="229"/>
        <end position="345"/>
    </location>
</feature>
<dbReference type="Pfam" id="PF00076">
    <property type="entry name" value="RRM_1"/>
    <property type="match status" value="1"/>
</dbReference>
<dbReference type="FunFam" id="3.30.70.330:FF:000719">
    <property type="entry name" value="Predicted protein"/>
    <property type="match status" value="1"/>
</dbReference>
<sequence length="864" mass="94175">VLPPNASAQDPGHLPSISESNPDEKEISDDDDDDRNHKHRRRDDARSQSQEREAAEHVYAKPYKRGNKSFENGHIYKESGSQSSEPWKRRHLDMNQRIRGDLGSIRGRGRDSGVWTQHDMASQMGPGLFGGRGLPTVSNAYGPSWGAFAMVPGLPNGGMDPLHSLGLQGAYRSINPSMNMGLGLPRQRCRDFEEQGFCLRGDMCPMEHGVNRIVVEDVQFNLPISLQNANTPGAPGGPGGPVPLPASGASTNSFKPSHGKTSKRGVGSSGSGLNDIGSDFYDPDQPLWGNDSQTPTALQSINQSKVKESGSLLDPGPSGDNRVGPLDGSDEHVVKSGGTAMGRVNSTKDKTEMRGNMVSKASSLIEKQGPLHNKQNNANTPLKMQSGNGNGKNVRKPTQKAQCTLFVNGVPLQQNKRETLISHFHKFGEVIDIHIPLNSERAFVQFSKREEAEAALMAPDAVMGNRFIKLWWANRDNIPVNGTSSGYNVPPVPPRGMPVSSSHNDTIAPASDHPKRPAVINTPKPPPPSQKKLENLEVLKEELRKKQEMLDQKRNDFRRKLDELEKQTTAPKGETEPEQVTKKQKLGIVADSAKAETDLSSPGAQVMGNGKKSMESALPQRSKSMAVVAVQEPPVLKPSLRPLPLIGSSVATNRFKLDNRPTAFKIISSLPIDLANVAVLKEHFSQFGDLSKVELDDLEPADSKNESGNVKYSACVYFTTRQSAEKAFVSGKCWNGHNLQFSWLKSSNHGKNGETPSSTPKGNSDASVGAVVEIPKTDSQKSGDEESEKLEQKDINKERNSDASVGPVVEIPKTDSQKSGDEESEKLEQKDINKELVLMETDEIEYTISENHNLDQWSLQAAAV</sequence>
<proteinExistence type="predicted"/>
<feature type="compositionally biased region" description="Basic and acidic residues" evidence="4">
    <location>
        <begin position="42"/>
        <end position="59"/>
    </location>
</feature>
<dbReference type="InterPro" id="IPR035979">
    <property type="entry name" value="RBD_domain_sf"/>
</dbReference>
<dbReference type="Gene3D" id="3.30.70.330">
    <property type="match status" value="2"/>
</dbReference>
<keyword evidence="1 2" id="KW-0694">RNA-binding</keyword>
<evidence type="ECO:0000313" key="7">
    <source>
        <dbReference type="EMBL" id="KAI7741360.1"/>
    </source>
</evidence>
<keyword evidence="3" id="KW-0862">Zinc</keyword>
<feature type="zinc finger region" description="C3H1-type" evidence="3">
    <location>
        <begin position="183"/>
        <end position="211"/>
    </location>
</feature>
<feature type="compositionally biased region" description="Basic and acidic residues" evidence="4">
    <location>
        <begin position="812"/>
        <end position="831"/>
    </location>
</feature>
<dbReference type="AlphaFoldDB" id="A0AAD5CHG8"/>
<dbReference type="PROSITE" id="PS50102">
    <property type="entry name" value="RRM"/>
    <property type="match status" value="2"/>
</dbReference>
<dbReference type="PANTHER" id="PTHR14398:SF0">
    <property type="entry name" value="ZINC FINGER PROTEIN SWM"/>
    <property type="match status" value="1"/>
</dbReference>
<dbReference type="CDD" id="cd12257">
    <property type="entry name" value="RRM1_RBM26_like"/>
    <property type="match status" value="1"/>
</dbReference>
<dbReference type="PANTHER" id="PTHR14398">
    <property type="entry name" value="RNA RECOGNITION RRM/RNP DOMAIN"/>
    <property type="match status" value="1"/>
</dbReference>
<feature type="region of interest" description="Disordered" evidence="4">
    <location>
        <begin position="745"/>
        <end position="831"/>
    </location>
</feature>
<feature type="non-terminal residue" evidence="7">
    <location>
        <position position="1"/>
    </location>
</feature>
<evidence type="ECO:0000259" key="6">
    <source>
        <dbReference type="PROSITE" id="PS50103"/>
    </source>
</evidence>
<dbReference type="InterPro" id="IPR000504">
    <property type="entry name" value="RRM_dom"/>
</dbReference>
<dbReference type="SMART" id="SM00356">
    <property type="entry name" value="ZnF_C3H1"/>
    <property type="match status" value="1"/>
</dbReference>
<evidence type="ECO:0000313" key="8">
    <source>
        <dbReference type="Proteomes" id="UP001206925"/>
    </source>
</evidence>
<feature type="compositionally biased region" description="Polar residues" evidence="4">
    <location>
        <begin position="373"/>
        <end position="387"/>
    </location>
</feature>
<feature type="domain" description="RRM" evidence="5">
    <location>
        <begin position="663"/>
        <end position="746"/>
    </location>
</feature>
<feature type="domain" description="C3H1-type" evidence="6">
    <location>
        <begin position="183"/>
        <end position="211"/>
    </location>
</feature>
<comment type="caution">
    <text evidence="7">The sequence shown here is derived from an EMBL/GenBank/DDBJ whole genome shotgun (WGS) entry which is preliminary data.</text>
</comment>
<name>A0AAD5CHG8_AMBAR</name>
<evidence type="ECO:0008006" key="9">
    <source>
        <dbReference type="Google" id="ProtNLM"/>
    </source>
</evidence>
<gene>
    <name evidence="7" type="ORF">M8C21_000820</name>
</gene>
<organism evidence="7 8">
    <name type="scientific">Ambrosia artemisiifolia</name>
    <name type="common">Common ragweed</name>
    <dbReference type="NCBI Taxonomy" id="4212"/>
    <lineage>
        <taxon>Eukaryota</taxon>
        <taxon>Viridiplantae</taxon>
        <taxon>Streptophyta</taxon>
        <taxon>Embryophyta</taxon>
        <taxon>Tracheophyta</taxon>
        <taxon>Spermatophyta</taxon>
        <taxon>Magnoliopsida</taxon>
        <taxon>eudicotyledons</taxon>
        <taxon>Gunneridae</taxon>
        <taxon>Pentapetalae</taxon>
        <taxon>asterids</taxon>
        <taxon>campanulids</taxon>
        <taxon>Asterales</taxon>
        <taxon>Asteraceae</taxon>
        <taxon>Asteroideae</taxon>
        <taxon>Heliantheae alliance</taxon>
        <taxon>Heliantheae</taxon>
        <taxon>Ambrosia</taxon>
    </lineage>
</organism>
<dbReference type="GO" id="GO:0005634">
    <property type="term" value="C:nucleus"/>
    <property type="evidence" value="ECO:0007669"/>
    <property type="project" value="TreeGrafter"/>
</dbReference>
<dbReference type="SUPFAM" id="SSF54928">
    <property type="entry name" value="RNA-binding domain, RBD"/>
    <property type="match status" value="1"/>
</dbReference>
<evidence type="ECO:0000256" key="4">
    <source>
        <dbReference type="SAM" id="MobiDB-lite"/>
    </source>
</evidence>
<evidence type="ECO:0000256" key="1">
    <source>
        <dbReference type="ARBA" id="ARBA00022884"/>
    </source>
</evidence>
<dbReference type="EMBL" id="JAMZMK010008207">
    <property type="protein sequence ID" value="KAI7741360.1"/>
    <property type="molecule type" value="Genomic_DNA"/>
</dbReference>
<dbReference type="InterPro" id="IPR045137">
    <property type="entry name" value="RBM26/27"/>
</dbReference>
<feature type="region of interest" description="Disordered" evidence="4">
    <location>
        <begin position="498"/>
        <end position="531"/>
    </location>
</feature>
<dbReference type="GO" id="GO:0008270">
    <property type="term" value="F:zinc ion binding"/>
    <property type="evidence" value="ECO:0007669"/>
    <property type="project" value="UniProtKB-KW"/>
</dbReference>
<dbReference type="InterPro" id="IPR012677">
    <property type="entry name" value="Nucleotide-bd_a/b_plait_sf"/>
</dbReference>
<reference evidence="7" key="1">
    <citation type="submission" date="2022-06" db="EMBL/GenBank/DDBJ databases">
        <title>Uncovering the hologenomic basis of an extraordinary plant invasion.</title>
        <authorList>
            <person name="Bieker V.C."/>
            <person name="Martin M.D."/>
            <person name="Gilbert T."/>
            <person name="Hodgins K."/>
            <person name="Battlay P."/>
            <person name="Petersen B."/>
            <person name="Wilson J."/>
        </authorList>
    </citation>
    <scope>NUCLEOTIDE SEQUENCE</scope>
    <source>
        <strain evidence="7">AA19_3_7</strain>
        <tissue evidence="7">Leaf</tissue>
    </source>
</reference>
<evidence type="ECO:0000259" key="5">
    <source>
        <dbReference type="PROSITE" id="PS50102"/>
    </source>
</evidence>
<dbReference type="PROSITE" id="PS50103">
    <property type="entry name" value="ZF_C3H1"/>
    <property type="match status" value="1"/>
</dbReference>
<keyword evidence="3" id="KW-0863">Zinc-finger</keyword>
<dbReference type="GO" id="GO:0003723">
    <property type="term" value="F:RNA binding"/>
    <property type="evidence" value="ECO:0007669"/>
    <property type="project" value="UniProtKB-UniRule"/>
</dbReference>
<feature type="region of interest" description="Disordered" evidence="4">
    <location>
        <begin position="1"/>
        <end position="89"/>
    </location>
</feature>
<dbReference type="Proteomes" id="UP001206925">
    <property type="component" value="Unassembled WGS sequence"/>
</dbReference>
<accession>A0AAD5CHG8</accession>
<feature type="domain" description="RRM" evidence="5">
    <location>
        <begin position="403"/>
        <end position="475"/>
    </location>
</feature>
<protein>
    <recommendedName>
        <fullName evidence="9">Zinc finger CCCH domain-containing protein 41</fullName>
    </recommendedName>
</protein>
<dbReference type="SMART" id="SM00360">
    <property type="entry name" value="RRM"/>
    <property type="match status" value="2"/>
</dbReference>
<feature type="compositionally biased region" description="Polar residues" evidence="4">
    <location>
        <begin position="745"/>
        <end position="766"/>
    </location>
</feature>
<feature type="compositionally biased region" description="Polar residues" evidence="4">
    <location>
        <begin position="290"/>
        <end position="304"/>
    </location>
</feature>
<feature type="region of interest" description="Disordered" evidence="4">
    <location>
        <begin position="369"/>
        <end position="397"/>
    </location>
</feature>
<feature type="region of interest" description="Disordered" evidence="4">
    <location>
        <begin position="547"/>
        <end position="612"/>
    </location>
</feature>
<feature type="compositionally biased region" description="Basic and acidic residues" evidence="4">
    <location>
        <begin position="775"/>
        <end position="801"/>
    </location>
</feature>
<keyword evidence="3" id="KW-0479">Metal-binding</keyword>
<evidence type="ECO:0000256" key="3">
    <source>
        <dbReference type="PROSITE-ProRule" id="PRU00723"/>
    </source>
</evidence>